<evidence type="ECO:0000256" key="10">
    <source>
        <dbReference type="RuleBase" id="RU003346"/>
    </source>
</evidence>
<feature type="transmembrane region" description="Helical" evidence="11">
    <location>
        <begin position="451"/>
        <end position="472"/>
    </location>
</feature>
<keyword evidence="4 11" id="KW-0812">Transmembrane</keyword>
<feature type="transmembrane region" description="Helical" evidence="11">
    <location>
        <begin position="190"/>
        <end position="212"/>
    </location>
</feature>
<feature type="transmembrane region" description="Helical" evidence="11">
    <location>
        <begin position="350"/>
        <end position="368"/>
    </location>
</feature>
<evidence type="ECO:0000256" key="7">
    <source>
        <dbReference type="ARBA" id="ARBA00023136"/>
    </source>
</evidence>
<keyword evidence="6 11" id="KW-1133">Transmembrane helix</keyword>
<gene>
    <name evidence="13" type="ORF">BDP27DRAFT_1389934</name>
</gene>
<evidence type="ECO:0000259" key="12">
    <source>
        <dbReference type="PROSITE" id="PS50850"/>
    </source>
</evidence>
<dbReference type="AlphaFoldDB" id="A0A9P5Q5U6"/>
<sequence>MVALTKVEDRPTPPEVYNWKVYAYSIAAAFGAMLYGYDSAFIGGTIALASFQEEFGITAHNSAAISANIVSGYQAGAFFGALLSFPFCERFGRKWTLLLAAVFFDIGAILHLVPTAHTGLAPLYIGRVVGGLGVGAISLVTPIYIAEISPPAIRGRLVGLYEMLLQIGGLLGFWINYAVSETLPANRTQWLIPMAIQLIPGGLLFFLTFALIETPRWLRSKGRIEEADRNLSRIRGLSASNTYILEENAMTDAQLAVEANKSYGGSFSGRLRELFLPGVRNRLLMCFILFLFQNGTGINAINYYSPTVFKSIGIAGTNTGLFTTGIFGIVKNIATAVWLLFLIDRFGRRPLLIIGAIVAGFCMLYIGGEIAIGKPTGTANITKGGISAVAFIYIWTAAYGPTWNGTPWVITAEIFPQHVRTLAQSLLSASQWIWQFVIARATPYMFNSMGYGTYLFFGLLTLVGGVYVYFFVPETAQVPIEKMDEIFGFGPPSNIGDVEENSIRSKGEVTQIEVTPT</sequence>
<dbReference type="NCBIfam" id="TIGR00879">
    <property type="entry name" value="SP"/>
    <property type="match status" value="1"/>
</dbReference>
<dbReference type="Proteomes" id="UP000772434">
    <property type="component" value="Unassembled WGS sequence"/>
</dbReference>
<evidence type="ECO:0000313" key="14">
    <source>
        <dbReference type="Proteomes" id="UP000772434"/>
    </source>
</evidence>
<protein>
    <recommendedName>
        <fullName evidence="8">Quinate transporter</fullName>
    </recommendedName>
</protein>
<evidence type="ECO:0000256" key="8">
    <source>
        <dbReference type="ARBA" id="ARBA00043213"/>
    </source>
</evidence>
<dbReference type="GO" id="GO:0016020">
    <property type="term" value="C:membrane"/>
    <property type="evidence" value="ECO:0007669"/>
    <property type="project" value="UniProtKB-SubCell"/>
</dbReference>
<dbReference type="FunFam" id="1.20.1250.20:FF:000026">
    <property type="entry name" value="MFS quinate transporter QutD"/>
    <property type="match status" value="1"/>
</dbReference>
<reference evidence="13" key="1">
    <citation type="submission" date="2020-11" db="EMBL/GenBank/DDBJ databases">
        <authorList>
            <consortium name="DOE Joint Genome Institute"/>
            <person name="Ahrendt S."/>
            <person name="Riley R."/>
            <person name="Andreopoulos W."/>
            <person name="Labutti K."/>
            <person name="Pangilinan J."/>
            <person name="Ruiz-Duenas F.J."/>
            <person name="Barrasa J.M."/>
            <person name="Sanchez-Garcia M."/>
            <person name="Camarero S."/>
            <person name="Miyauchi S."/>
            <person name="Serrano A."/>
            <person name="Linde D."/>
            <person name="Babiker R."/>
            <person name="Drula E."/>
            <person name="Ayuso-Fernandez I."/>
            <person name="Pacheco R."/>
            <person name="Padilla G."/>
            <person name="Ferreira P."/>
            <person name="Barriuso J."/>
            <person name="Kellner H."/>
            <person name="Castanera R."/>
            <person name="Alfaro M."/>
            <person name="Ramirez L."/>
            <person name="Pisabarro A.G."/>
            <person name="Kuo A."/>
            <person name="Tritt A."/>
            <person name="Lipzen A."/>
            <person name="He G."/>
            <person name="Yan M."/>
            <person name="Ng V."/>
            <person name="Cullen D."/>
            <person name="Martin F."/>
            <person name="Rosso M.-N."/>
            <person name="Henrissat B."/>
            <person name="Hibbett D."/>
            <person name="Martinez A.T."/>
            <person name="Grigoriev I.V."/>
        </authorList>
    </citation>
    <scope>NUCLEOTIDE SEQUENCE</scope>
    <source>
        <strain evidence="13">AH 40177</strain>
    </source>
</reference>
<dbReference type="PANTHER" id="PTHR48022:SF34">
    <property type="entry name" value="MAJOR FACILITATOR SUPERFAMILY (MFS) PROFILE DOMAIN-CONTAINING PROTEIN-RELATED"/>
    <property type="match status" value="1"/>
</dbReference>
<dbReference type="PANTHER" id="PTHR48022">
    <property type="entry name" value="PLASTIDIC GLUCOSE TRANSPORTER 4"/>
    <property type="match status" value="1"/>
</dbReference>
<feature type="transmembrane region" description="Helical" evidence="11">
    <location>
        <begin position="63"/>
        <end position="83"/>
    </location>
</feature>
<dbReference type="EMBL" id="JADNRY010000008">
    <property type="protein sequence ID" value="KAF9075983.1"/>
    <property type="molecule type" value="Genomic_DNA"/>
</dbReference>
<comment type="similarity">
    <text evidence="2 10">Belongs to the major facilitator superfamily. Sugar transporter (TC 2.A.1.1) family.</text>
</comment>
<evidence type="ECO:0000256" key="9">
    <source>
        <dbReference type="ARBA" id="ARBA00049119"/>
    </source>
</evidence>
<dbReference type="InterPro" id="IPR005829">
    <property type="entry name" value="Sugar_transporter_CS"/>
</dbReference>
<dbReference type="PRINTS" id="PR00171">
    <property type="entry name" value="SUGRTRNSPORT"/>
</dbReference>
<evidence type="ECO:0000256" key="2">
    <source>
        <dbReference type="ARBA" id="ARBA00010992"/>
    </source>
</evidence>
<feature type="transmembrane region" description="Helical" evidence="11">
    <location>
        <begin position="95"/>
        <end position="113"/>
    </location>
</feature>
<accession>A0A9P5Q5U6</accession>
<evidence type="ECO:0000256" key="1">
    <source>
        <dbReference type="ARBA" id="ARBA00004141"/>
    </source>
</evidence>
<dbReference type="Gene3D" id="1.20.1250.20">
    <property type="entry name" value="MFS general substrate transporter like domains"/>
    <property type="match status" value="1"/>
</dbReference>
<evidence type="ECO:0000256" key="4">
    <source>
        <dbReference type="ARBA" id="ARBA00022692"/>
    </source>
</evidence>
<comment type="catalytic activity">
    <reaction evidence="9">
        <text>myo-inositol(out) + H(+)(out) = myo-inositol(in) + H(+)(in)</text>
        <dbReference type="Rhea" id="RHEA:60364"/>
        <dbReference type="ChEBI" id="CHEBI:15378"/>
        <dbReference type="ChEBI" id="CHEBI:17268"/>
    </reaction>
</comment>
<feature type="transmembrane region" description="Helical" evidence="11">
    <location>
        <begin position="321"/>
        <end position="343"/>
    </location>
</feature>
<dbReference type="InterPro" id="IPR036259">
    <property type="entry name" value="MFS_trans_sf"/>
</dbReference>
<dbReference type="InterPro" id="IPR005828">
    <property type="entry name" value="MFS_sugar_transport-like"/>
</dbReference>
<evidence type="ECO:0000256" key="5">
    <source>
        <dbReference type="ARBA" id="ARBA00022911"/>
    </source>
</evidence>
<feature type="transmembrane region" description="Helical" evidence="11">
    <location>
        <begin position="282"/>
        <end position="301"/>
    </location>
</feature>
<proteinExistence type="inferred from homology"/>
<dbReference type="GO" id="GO:0005351">
    <property type="term" value="F:carbohydrate:proton symporter activity"/>
    <property type="evidence" value="ECO:0007669"/>
    <property type="project" value="TreeGrafter"/>
</dbReference>
<comment type="caution">
    <text evidence="13">The sequence shown here is derived from an EMBL/GenBank/DDBJ whole genome shotgun (WGS) entry which is preliminary data.</text>
</comment>
<evidence type="ECO:0000256" key="11">
    <source>
        <dbReference type="SAM" id="Phobius"/>
    </source>
</evidence>
<feature type="transmembrane region" description="Helical" evidence="11">
    <location>
        <begin position="158"/>
        <end position="178"/>
    </location>
</feature>
<dbReference type="SUPFAM" id="SSF103473">
    <property type="entry name" value="MFS general substrate transporter"/>
    <property type="match status" value="1"/>
</dbReference>
<dbReference type="InterPro" id="IPR050360">
    <property type="entry name" value="MFS_Sugar_Transporters"/>
</dbReference>
<feature type="domain" description="Major facilitator superfamily (MFS) profile" evidence="12">
    <location>
        <begin position="24"/>
        <end position="476"/>
    </location>
</feature>
<evidence type="ECO:0000313" key="13">
    <source>
        <dbReference type="EMBL" id="KAF9075983.1"/>
    </source>
</evidence>
<evidence type="ECO:0000256" key="3">
    <source>
        <dbReference type="ARBA" id="ARBA00022448"/>
    </source>
</evidence>
<keyword evidence="14" id="KW-1185">Reference proteome</keyword>
<keyword evidence="3 10" id="KW-0813">Transport</keyword>
<keyword evidence="5" id="KW-0672">Quinate metabolism</keyword>
<evidence type="ECO:0000256" key="6">
    <source>
        <dbReference type="ARBA" id="ARBA00022989"/>
    </source>
</evidence>
<dbReference type="PROSITE" id="PS50850">
    <property type="entry name" value="MFS"/>
    <property type="match status" value="1"/>
</dbReference>
<dbReference type="PROSITE" id="PS00216">
    <property type="entry name" value="SUGAR_TRANSPORT_1"/>
    <property type="match status" value="1"/>
</dbReference>
<name>A0A9P5Q5U6_9AGAR</name>
<dbReference type="PROSITE" id="PS00217">
    <property type="entry name" value="SUGAR_TRANSPORT_2"/>
    <property type="match status" value="1"/>
</dbReference>
<dbReference type="Pfam" id="PF00083">
    <property type="entry name" value="Sugar_tr"/>
    <property type="match status" value="1"/>
</dbReference>
<organism evidence="13 14">
    <name type="scientific">Rhodocollybia butyracea</name>
    <dbReference type="NCBI Taxonomy" id="206335"/>
    <lineage>
        <taxon>Eukaryota</taxon>
        <taxon>Fungi</taxon>
        <taxon>Dikarya</taxon>
        <taxon>Basidiomycota</taxon>
        <taxon>Agaricomycotina</taxon>
        <taxon>Agaricomycetes</taxon>
        <taxon>Agaricomycetidae</taxon>
        <taxon>Agaricales</taxon>
        <taxon>Marasmiineae</taxon>
        <taxon>Omphalotaceae</taxon>
        <taxon>Rhodocollybia</taxon>
    </lineage>
</organism>
<feature type="transmembrane region" description="Helical" evidence="11">
    <location>
        <begin position="125"/>
        <end position="146"/>
    </location>
</feature>
<feature type="transmembrane region" description="Helical" evidence="11">
    <location>
        <begin position="21"/>
        <end position="51"/>
    </location>
</feature>
<dbReference type="InterPro" id="IPR020846">
    <property type="entry name" value="MFS_dom"/>
</dbReference>
<keyword evidence="7 11" id="KW-0472">Membrane</keyword>
<comment type="subcellular location">
    <subcellularLocation>
        <location evidence="1">Membrane</location>
        <topology evidence="1">Multi-pass membrane protein</topology>
    </subcellularLocation>
</comment>
<dbReference type="InterPro" id="IPR003663">
    <property type="entry name" value="Sugar/inositol_transpt"/>
</dbReference>
<dbReference type="OrthoDB" id="508119at2759"/>